<keyword evidence="3" id="KW-1185">Reference proteome</keyword>
<evidence type="ECO:0000256" key="1">
    <source>
        <dbReference type="SAM" id="MobiDB-lite"/>
    </source>
</evidence>
<protein>
    <submittedName>
        <fullName evidence="2">Uncharacterized protein</fullName>
    </submittedName>
</protein>
<dbReference type="AlphaFoldDB" id="A0A9D4KN83"/>
<reference evidence="2" key="2">
    <citation type="submission" date="2020-11" db="EMBL/GenBank/DDBJ databases">
        <authorList>
            <person name="McCartney M.A."/>
            <person name="Auch B."/>
            <person name="Kono T."/>
            <person name="Mallez S."/>
            <person name="Becker A."/>
            <person name="Gohl D.M."/>
            <person name="Silverstein K.A.T."/>
            <person name="Koren S."/>
            <person name="Bechman K.B."/>
            <person name="Herman A."/>
            <person name="Abrahante J.E."/>
            <person name="Garbe J."/>
        </authorList>
    </citation>
    <scope>NUCLEOTIDE SEQUENCE</scope>
    <source>
        <strain evidence="2">Duluth1</strain>
        <tissue evidence="2">Whole animal</tissue>
    </source>
</reference>
<feature type="region of interest" description="Disordered" evidence="1">
    <location>
        <begin position="1"/>
        <end position="25"/>
    </location>
</feature>
<dbReference type="Proteomes" id="UP000828390">
    <property type="component" value="Unassembled WGS sequence"/>
</dbReference>
<evidence type="ECO:0000313" key="2">
    <source>
        <dbReference type="EMBL" id="KAH3842628.1"/>
    </source>
</evidence>
<accession>A0A9D4KN83</accession>
<comment type="caution">
    <text evidence="2">The sequence shown here is derived from an EMBL/GenBank/DDBJ whole genome shotgun (WGS) entry which is preliminary data.</text>
</comment>
<feature type="compositionally biased region" description="Basic residues" evidence="1">
    <location>
        <begin position="1"/>
        <end position="11"/>
    </location>
</feature>
<sequence length="186" mass="21406">MPKSQGSKRKDRNSSGNNGGLDTPLSGLLNQINSVLYGSGTELSQTMDSCEFGGKWRKVSDFEKEIRKVWVTIEDREKNNLGAQLVDMVSILMGTRRDELHEEVTYLQSQSMRNKNIVKQCTETAEVTKRKLREHMQTALKLCKDITDFIRFERVHRSSGHPITGKNRNIVTKFTEQNRTEHILYM</sequence>
<name>A0A9D4KN83_DREPO</name>
<dbReference type="EMBL" id="JAIWYP010000004">
    <property type="protein sequence ID" value="KAH3842628.1"/>
    <property type="molecule type" value="Genomic_DNA"/>
</dbReference>
<gene>
    <name evidence="2" type="ORF">DPMN_116128</name>
</gene>
<evidence type="ECO:0000313" key="3">
    <source>
        <dbReference type="Proteomes" id="UP000828390"/>
    </source>
</evidence>
<proteinExistence type="predicted"/>
<reference evidence="2" key="1">
    <citation type="journal article" date="2019" name="bioRxiv">
        <title>The Genome of the Zebra Mussel, Dreissena polymorpha: A Resource for Invasive Species Research.</title>
        <authorList>
            <person name="McCartney M.A."/>
            <person name="Auch B."/>
            <person name="Kono T."/>
            <person name="Mallez S."/>
            <person name="Zhang Y."/>
            <person name="Obille A."/>
            <person name="Becker A."/>
            <person name="Abrahante J.E."/>
            <person name="Garbe J."/>
            <person name="Badalamenti J.P."/>
            <person name="Herman A."/>
            <person name="Mangelson H."/>
            <person name="Liachko I."/>
            <person name="Sullivan S."/>
            <person name="Sone E.D."/>
            <person name="Koren S."/>
            <person name="Silverstein K.A.T."/>
            <person name="Beckman K.B."/>
            <person name="Gohl D.M."/>
        </authorList>
    </citation>
    <scope>NUCLEOTIDE SEQUENCE</scope>
    <source>
        <strain evidence="2">Duluth1</strain>
        <tissue evidence="2">Whole animal</tissue>
    </source>
</reference>
<organism evidence="2 3">
    <name type="scientific">Dreissena polymorpha</name>
    <name type="common">Zebra mussel</name>
    <name type="synonym">Mytilus polymorpha</name>
    <dbReference type="NCBI Taxonomy" id="45954"/>
    <lineage>
        <taxon>Eukaryota</taxon>
        <taxon>Metazoa</taxon>
        <taxon>Spiralia</taxon>
        <taxon>Lophotrochozoa</taxon>
        <taxon>Mollusca</taxon>
        <taxon>Bivalvia</taxon>
        <taxon>Autobranchia</taxon>
        <taxon>Heteroconchia</taxon>
        <taxon>Euheterodonta</taxon>
        <taxon>Imparidentia</taxon>
        <taxon>Neoheterodontei</taxon>
        <taxon>Myida</taxon>
        <taxon>Dreissenoidea</taxon>
        <taxon>Dreissenidae</taxon>
        <taxon>Dreissena</taxon>
    </lineage>
</organism>